<feature type="non-terminal residue" evidence="1">
    <location>
        <position position="1"/>
    </location>
</feature>
<dbReference type="EMBL" id="BTSY01000002">
    <property type="protein sequence ID" value="GMT15274.1"/>
    <property type="molecule type" value="Genomic_DNA"/>
</dbReference>
<reference evidence="1" key="1">
    <citation type="submission" date="2023-10" db="EMBL/GenBank/DDBJ databases">
        <title>Genome assembly of Pristionchus species.</title>
        <authorList>
            <person name="Yoshida K."/>
            <person name="Sommer R.J."/>
        </authorList>
    </citation>
    <scope>NUCLEOTIDE SEQUENCE</scope>
    <source>
        <strain evidence="1">RS5133</strain>
    </source>
</reference>
<evidence type="ECO:0008006" key="3">
    <source>
        <dbReference type="Google" id="ProtNLM"/>
    </source>
</evidence>
<keyword evidence="2" id="KW-1185">Reference proteome</keyword>
<gene>
    <name evidence="1" type="ORF">PFISCL1PPCAC_6571</name>
</gene>
<organism evidence="1 2">
    <name type="scientific">Pristionchus fissidentatus</name>
    <dbReference type="NCBI Taxonomy" id="1538716"/>
    <lineage>
        <taxon>Eukaryota</taxon>
        <taxon>Metazoa</taxon>
        <taxon>Ecdysozoa</taxon>
        <taxon>Nematoda</taxon>
        <taxon>Chromadorea</taxon>
        <taxon>Rhabditida</taxon>
        <taxon>Rhabditina</taxon>
        <taxon>Diplogasteromorpha</taxon>
        <taxon>Diplogasteroidea</taxon>
        <taxon>Neodiplogasteridae</taxon>
        <taxon>Pristionchus</taxon>
    </lineage>
</organism>
<accession>A0AAV5V717</accession>
<name>A0AAV5V717_9BILA</name>
<comment type="caution">
    <text evidence="1">The sequence shown here is derived from an EMBL/GenBank/DDBJ whole genome shotgun (WGS) entry which is preliminary data.</text>
</comment>
<proteinExistence type="predicted"/>
<evidence type="ECO:0000313" key="2">
    <source>
        <dbReference type="Proteomes" id="UP001432322"/>
    </source>
</evidence>
<dbReference type="Proteomes" id="UP001432322">
    <property type="component" value="Unassembled WGS sequence"/>
</dbReference>
<sequence length="486" mass="54670">SLLLIPSGRSLHPLTNYSLTSASLTLLTMGRSASKLTDKSDFVRDSVVLCDGLPRLKEPKFAGAGEGRYIFVLGNMHLSSVPVNEDMEGAAVSYQLDIIDLFLSKRIRIDHIGDFFDLGHLAGFYALNETTVVLVDYDPVDRLLRQRLVLINLKKETATYVFCRSYSINLDSFFHAQTANGEEFAVTIVPSFMDSPSSGIVYPINPLSAKPHKEITAMIDQANAHVRQTYPRGEESEARVSTIYAPFFMTNTTLGFFVDPQQMDDLIDPMNVLVLDINSGVVYLQEAKTASAFPLSITRNRPVYARWSQATNREVALMSRYRRTTGWQVLVSSLLLSVFQYVIQAAVFFVSWNCRRLSSFCLHTSLKMLLLRSRLLEPKDENFRGFGILNTRTLEWSEIKASVWNEDETRLIAFQDGQFVVGSQTSEIASNRQIGTDQFSQAQLERFRLIGNPRRMPTLTRLSSIAVQKSDRVDPTVLAMIAARIS</sequence>
<evidence type="ECO:0000313" key="1">
    <source>
        <dbReference type="EMBL" id="GMT15274.1"/>
    </source>
</evidence>
<dbReference type="AlphaFoldDB" id="A0AAV5V717"/>
<protein>
    <recommendedName>
        <fullName evidence="3">Transmembrane protein 231</fullName>
    </recommendedName>
</protein>